<dbReference type="Proteomes" id="UP000324974">
    <property type="component" value="Chromosome"/>
</dbReference>
<dbReference type="SUPFAM" id="SSF52833">
    <property type="entry name" value="Thioredoxin-like"/>
    <property type="match status" value="1"/>
</dbReference>
<sequence length="383" mass="41532">MRIFPHALLGLFVAAIGCTAEEKKDTAEKKAEKPKLGIGDPTPAIVSATWAKGPETKIEKGKVYVVEFWATWCGPCIKSMPHLTSLLEEYKGQGLNVIAVTTKDENGNTQEAVQEFLKKRGTRFPFPFAFCTTDATNAAFMDASGTDGIPASFVVDQDGKIAFIGHPSELDDVLPRIFSGKWQGQKSIDEIQKEKDDLDAILNRVQTAAEKAEKDNTGKGQEVVTQLVADAAAAAAADVLKAFPAYEKQYPIRATQPVFTAVKLAVSLQARKFDEAGPLSDSLIKQAVEKKDVQTLSRIRNFWLAKALNPERKSVGYAVKAADEIVKIEGEEDIAVLLGAAEAHYAAGDKDKGKQYGDKALQLAGTDKRAKDSIEKALTGFQK</sequence>
<dbReference type="InterPro" id="IPR013740">
    <property type="entry name" value="Redoxin"/>
</dbReference>
<evidence type="ECO:0000256" key="3">
    <source>
        <dbReference type="ARBA" id="ARBA00023157"/>
    </source>
</evidence>
<dbReference type="PANTHER" id="PTHR42852">
    <property type="entry name" value="THIOL:DISULFIDE INTERCHANGE PROTEIN DSBE"/>
    <property type="match status" value="1"/>
</dbReference>
<protein>
    <submittedName>
        <fullName evidence="7">TlpA family protein disulfide reductase</fullName>
    </submittedName>
</protein>
<evidence type="ECO:0000256" key="4">
    <source>
        <dbReference type="ARBA" id="ARBA00023284"/>
    </source>
</evidence>
<keyword evidence="3" id="KW-1015">Disulfide bond</keyword>
<name>A0A5C1AD59_9BACT</name>
<keyword evidence="5" id="KW-0175">Coiled coil</keyword>
<gene>
    <name evidence="7" type="ORF">PX52LOC_02637</name>
</gene>
<dbReference type="RefSeq" id="WP_168218971.1">
    <property type="nucleotide sequence ID" value="NZ_CP042425.1"/>
</dbReference>
<keyword evidence="2" id="KW-0201">Cytochrome c-type biogenesis</keyword>
<organism evidence="7 8">
    <name type="scientific">Limnoglobus roseus</name>
    <dbReference type="NCBI Taxonomy" id="2598579"/>
    <lineage>
        <taxon>Bacteria</taxon>
        <taxon>Pseudomonadati</taxon>
        <taxon>Planctomycetota</taxon>
        <taxon>Planctomycetia</taxon>
        <taxon>Gemmatales</taxon>
        <taxon>Gemmataceae</taxon>
        <taxon>Limnoglobus</taxon>
    </lineage>
</organism>
<proteinExistence type="predicted"/>
<evidence type="ECO:0000256" key="2">
    <source>
        <dbReference type="ARBA" id="ARBA00022748"/>
    </source>
</evidence>
<feature type="domain" description="Thioredoxin" evidence="6">
    <location>
        <begin position="36"/>
        <end position="203"/>
    </location>
</feature>
<dbReference type="EMBL" id="CP042425">
    <property type="protein sequence ID" value="QEL15702.1"/>
    <property type="molecule type" value="Genomic_DNA"/>
</dbReference>
<evidence type="ECO:0000256" key="1">
    <source>
        <dbReference type="ARBA" id="ARBA00004196"/>
    </source>
</evidence>
<keyword evidence="8" id="KW-1185">Reference proteome</keyword>
<evidence type="ECO:0000259" key="6">
    <source>
        <dbReference type="PROSITE" id="PS51352"/>
    </source>
</evidence>
<accession>A0A5C1AD59</accession>
<evidence type="ECO:0000256" key="5">
    <source>
        <dbReference type="SAM" id="Coils"/>
    </source>
</evidence>
<keyword evidence="4" id="KW-0676">Redox-active center</keyword>
<dbReference type="Gene3D" id="3.40.30.10">
    <property type="entry name" value="Glutaredoxin"/>
    <property type="match status" value="1"/>
</dbReference>
<dbReference type="PROSITE" id="PS51352">
    <property type="entry name" value="THIOREDOXIN_2"/>
    <property type="match status" value="1"/>
</dbReference>
<dbReference type="KEGG" id="lrs:PX52LOC_02637"/>
<reference evidence="8" key="1">
    <citation type="submission" date="2019-08" db="EMBL/GenBank/DDBJ databases">
        <title>Limnoglobus roseus gen. nov., sp. nov., a novel freshwater planctomycete with a giant genome from the family Gemmataceae.</title>
        <authorList>
            <person name="Kulichevskaya I.S."/>
            <person name="Naumoff D.G."/>
            <person name="Miroshnikov K."/>
            <person name="Ivanova A."/>
            <person name="Philippov D.A."/>
            <person name="Hakobyan A."/>
            <person name="Rijpstra I.C."/>
            <person name="Sinninghe Damste J.S."/>
            <person name="Liesack W."/>
            <person name="Dedysh S.N."/>
        </authorList>
    </citation>
    <scope>NUCLEOTIDE SEQUENCE [LARGE SCALE GENOMIC DNA]</scope>
    <source>
        <strain evidence="8">PX52</strain>
    </source>
</reference>
<dbReference type="CDD" id="cd02966">
    <property type="entry name" value="TlpA_like_family"/>
    <property type="match status" value="1"/>
</dbReference>
<evidence type="ECO:0000313" key="8">
    <source>
        <dbReference type="Proteomes" id="UP000324974"/>
    </source>
</evidence>
<dbReference type="Pfam" id="PF08534">
    <property type="entry name" value="Redoxin"/>
    <property type="match status" value="1"/>
</dbReference>
<dbReference type="InterPro" id="IPR036249">
    <property type="entry name" value="Thioredoxin-like_sf"/>
</dbReference>
<dbReference type="PROSITE" id="PS51257">
    <property type="entry name" value="PROKAR_LIPOPROTEIN"/>
    <property type="match status" value="1"/>
</dbReference>
<dbReference type="InterPro" id="IPR013766">
    <property type="entry name" value="Thioredoxin_domain"/>
</dbReference>
<dbReference type="AlphaFoldDB" id="A0A5C1AD59"/>
<dbReference type="GO" id="GO:0030313">
    <property type="term" value="C:cell envelope"/>
    <property type="evidence" value="ECO:0007669"/>
    <property type="project" value="UniProtKB-SubCell"/>
</dbReference>
<dbReference type="GO" id="GO:0017004">
    <property type="term" value="P:cytochrome complex assembly"/>
    <property type="evidence" value="ECO:0007669"/>
    <property type="project" value="UniProtKB-KW"/>
</dbReference>
<comment type="subcellular location">
    <subcellularLocation>
        <location evidence="1">Cell envelope</location>
    </subcellularLocation>
</comment>
<dbReference type="InterPro" id="IPR050553">
    <property type="entry name" value="Thioredoxin_ResA/DsbE_sf"/>
</dbReference>
<dbReference type="GO" id="GO:0016491">
    <property type="term" value="F:oxidoreductase activity"/>
    <property type="evidence" value="ECO:0007669"/>
    <property type="project" value="InterPro"/>
</dbReference>
<evidence type="ECO:0000313" key="7">
    <source>
        <dbReference type="EMBL" id="QEL15702.1"/>
    </source>
</evidence>
<feature type="coiled-coil region" evidence="5">
    <location>
        <begin position="188"/>
        <end position="215"/>
    </location>
</feature>
<dbReference type="PANTHER" id="PTHR42852:SF6">
    <property type="entry name" value="THIOL:DISULFIDE INTERCHANGE PROTEIN DSBE"/>
    <property type="match status" value="1"/>
</dbReference>